<sequence length="98" mass="11354">MPQFLYKHRKEAVDSAADCRKNDGWEKQGRAEVQHAGARGQAKTHADCRIAGMAAYQQSLSNHVLILRSRRRRRKKKRRDKIYHNLSPAAGSRMRIRT</sequence>
<organism evidence="2 3">
    <name type="scientific">Prorocentrum cordatum</name>
    <dbReference type="NCBI Taxonomy" id="2364126"/>
    <lineage>
        <taxon>Eukaryota</taxon>
        <taxon>Sar</taxon>
        <taxon>Alveolata</taxon>
        <taxon>Dinophyceae</taxon>
        <taxon>Prorocentrales</taxon>
        <taxon>Prorocentraceae</taxon>
        <taxon>Prorocentrum</taxon>
    </lineage>
</organism>
<evidence type="ECO:0000256" key="1">
    <source>
        <dbReference type="SAM" id="MobiDB-lite"/>
    </source>
</evidence>
<protein>
    <submittedName>
        <fullName evidence="2">Uncharacterized protein</fullName>
    </submittedName>
</protein>
<evidence type="ECO:0000313" key="3">
    <source>
        <dbReference type="Proteomes" id="UP001189429"/>
    </source>
</evidence>
<keyword evidence="3" id="KW-1185">Reference proteome</keyword>
<dbReference type="Proteomes" id="UP001189429">
    <property type="component" value="Unassembled WGS sequence"/>
</dbReference>
<proteinExistence type="predicted"/>
<gene>
    <name evidence="2" type="ORF">PCOR1329_LOCUS69072</name>
</gene>
<reference evidence="2" key="1">
    <citation type="submission" date="2023-10" db="EMBL/GenBank/DDBJ databases">
        <authorList>
            <person name="Chen Y."/>
            <person name="Shah S."/>
            <person name="Dougan E. K."/>
            <person name="Thang M."/>
            <person name="Chan C."/>
        </authorList>
    </citation>
    <scope>NUCLEOTIDE SEQUENCE [LARGE SCALE GENOMIC DNA]</scope>
</reference>
<dbReference type="EMBL" id="CAUYUJ010019048">
    <property type="protein sequence ID" value="CAK0888253.1"/>
    <property type="molecule type" value="Genomic_DNA"/>
</dbReference>
<accession>A0ABN9WRX9</accession>
<feature type="region of interest" description="Disordered" evidence="1">
    <location>
        <begin position="70"/>
        <end position="98"/>
    </location>
</feature>
<evidence type="ECO:0000313" key="2">
    <source>
        <dbReference type="EMBL" id="CAK0888253.1"/>
    </source>
</evidence>
<feature type="compositionally biased region" description="Basic residues" evidence="1">
    <location>
        <begin position="70"/>
        <end position="81"/>
    </location>
</feature>
<comment type="caution">
    <text evidence="2">The sequence shown here is derived from an EMBL/GenBank/DDBJ whole genome shotgun (WGS) entry which is preliminary data.</text>
</comment>
<name>A0ABN9WRX9_9DINO</name>